<feature type="compositionally biased region" description="Polar residues" evidence="1">
    <location>
        <begin position="163"/>
        <end position="177"/>
    </location>
</feature>
<evidence type="ECO:0000256" key="1">
    <source>
        <dbReference type="SAM" id="MobiDB-lite"/>
    </source>
</evidence>
<organism evidence="2">
    <name type="scientific">Brassica oleracea</name>
    <name type="common">Wild cabbage</name>
    <dbReference type="NCBI Taxonomy" id="3712"/>
    <lineage>
        <taxon>Eukaryota</taxon>
        <taxon>Viridiplantae</taxon>
        <taxon>Streptophyta</taxon>
        <taxon>Embryophyta</taxon>
        <taxon>Tracheophyta</taxon>
        <taxon>Spermatophyta</taxon>
        <taxon>Magnoliopsida</taxon>
        <taxon>eudicotyledons</taxon>
        <taxon>Gunneridae</taxon>
        <taxon>Pentapetalae</taxon>
        <taxon>rosids</taxon>
        <taxon>malvids</taxon>
        <taxon>Brassicales</taxon>
        <taxon>Brassicaceae</taxon>
        <taxon>Brassiceae</taxon>
        <taxon>Brassica</taxon>
    </lineage>
</organism>
<feature type="compositionally biased region" description="Basic and acidic residues" evidence="1">
    <location>
        <begin position="65"/>
        <end position="77"/>
    </location>
</feature>
<gene>
    <name evidence="2" type="ORF">BOLC2T11019H</name>
</gene>
<accession>A0A3P6DUJ5</accession>
<feature type="compositionally biased region" description="Basic and acidic residues" evidence="1">
    <location>
        <begin position="89"/>
        <end position="132"/>
    </location>
</feature>
<dbReference type="AlphaFoldDB" id="A0A3P6DUJ5"/>
<feature type="region of interest" description="Disordered" evidence="1">
    <location>
        <begin position="64"/>
        <end position="207"/>
    </location>
</feature>
<reference evidence="2" key="1">
    <citation type="submission" date="2018-11" db="EMBL/GenBank/DDBJ databases">
        <authorList>
            <consortium name="Genoscope - CEA"/>
            <person name="William W."/>
        </authorList>
    </citation>
    <scope>NUCLEOTIDE SEQUENCE</scope>
</reference>
<evidence type="ECO:0008006" key="3">
    <source>
        <dbReference type="Google" id="ProtNLM"/>
    </source>
</evidence>
<feature type="compositionally biased region" description="Basic residues" evidence="1">
    <location>
        <begin position="294"/>
        <end position="308"/>
    </location>
</feature>
<name>A0A3P6DUJ5_BRAOL</name>
<sequence length="361" mass="40987">MTLEIRLPSDEITTVEFEYLKIEKHCFTCFSMFHEEIDCPFKPRNSLPPKERKLGITQRIALQRIEADKKKHDDRRGYSRHHLGSRPYQHHDEHSDRRSYHPMRGDSRCSPLQRDETQHGYHRYHTGDRNQSDKGSGVKELSSGKILGDIHDQATLPPVRGSSGVNTSKTPGSQSSHTPPPRPIRERLDYPNEVSSERTLSTSRERRSALARIAEPDLRDNLSRSFPHNLETDNTQGRMDHEDGFSQQNNVLPSGPSKRGSTSAPRVSATLRIQEPQIMDNVNITIPPTLQKSTGKRKVPSSSRKRVPRSPLKGLKLRKAGIIKPQNLPRKRLCSDRDSTLPCNKAGLCLLWKDGVDISIL</sequence>
<dbReference type="EMBL" id="LR031874">
    <property type="protein sequence ID" value="VDD25695.1"/>
    <property type="molecule type" value="Genomic_DNA"/>
</dbReference>
<proteinExistence type="predicted"/>
<protein>
    <recommendedName>
        <fullName evidence="3">Zinc knuckle CX2CX4HX4C domain-containing protein</fullName>
    </recommendedName>
</protein>
<feature type="region of interest" description="Disordered" evidence="1">
    <location>
        <begin position="287"/>
        <end position="309"/>
    </location>
</feature>
<evidence type="ECO:0000313" key="2">
    <source>
        <dbReference type="EMBL" id="VDD25695.1"/>
    </source>
</evidence>
<feature type="region of interest" description="Disordered" evidence="1">
    <location>
        <begin position="220"/>
        <end position="267"/>
    </location>
</feature>